<dbReference type="RefSeq" id="WP_068365468.1">
    <property type="nucleotide sequence ID" value="NZ_FOJN01000001.1"/>
</dbReference>
<dbReference type="PANTHER" id="PTHR37314">
    <property type="entry name" value="SLR0142 PROTEIN"/>
    <property type="match status" value="1"/>
</dbReference>
<proteinExistence type="predicted"/>
<sequence>MSRVIDDVREFRTVAGLAAVAGFVDGVGFVALGGFFLSFITGNSTRSAVMLVGGDLGAVAVGLSIVATFVVGVIVGGVVGAVADRRRRSAVLATVAVLLALARVVHLLVHATLPSALVLTAGMGALNAAFARRGGAVAVTYMTGMLVTAGLRVADRVLGRGTATWLQPLGLWTALTLGAVAGAAAYRLLGFSAPAIALAVVVLAAGVAYRAGQ</sequence>
<feature type="transmembrane region" description="Helical" evidence="1">
    <location>
        <begin position="90"/>
        <end position="113"/>
    </location>
</feature>
<evidence type="ECO:0000256" key="1">
    <source>
        <dbReference type="SAM" id="Phobius"/>
    </source>
</evidence>
<reference evidence="2 3" key="1">
    <citation type="submission" date="2016-10" db="EMBL/GenBank/DDBJ databases">
        <authorList>
            <person name="de Groot N.N."/>
        </authorList>
    </citation>
    <scope>NUCLEOTIDE SEQUENCE [LARGE SCALE GENOMIC DNA]</scope>
    <source>
        <strain evidence="2 3">DSM 44908</strain>
    </source>
</reference>
<organism evidence="2 3">
    <name type="scientific">Rhodococcoides kroppenstedtii</name>
    <dbReference type="NCBI Taxonomy" id="293050"/>
    <lineage>
        <taxon>Bacteria</taxon>
        <taxon>Bacillati</taxon>
        <taxon>Actinomycetota</taxon>
        <taxon>Actinomycetes</taxon>
        <taxon>Mycobacteriales</taxon>
        <taxon>Nocardiaceae</taxon>
        <taxon>Rhodococcoides</taxon>
    </lineage>
</organism>
<dbReference type="InterPro" id="IPR010699">
    <property type="entry name" value="DUF1275"/>
</dbReference>
<evidence type="ECO:0000313" key="3">
    <source>
        <dbReference type="Proteomes" id="UP000182054"/>
    </source>
</evidence>
<dbReference type="Proteomes" id="UP000182054">
    <property type="component" value="Unassembled WGS sequence"/>
</dbReference>
<dbReference type="Pfam" id="PF06912">
    <property type="entry name" value="DUF1275"/>
    <property type="match status" value="1"/>
</dbReference>
<keyword evidence="1" id="KW-0812">Transmembrane</keyword>
<gene>
    <name evidence="2" type="ORF">SAMN05444374_101372</name>
</gene>
<feature type="transmembrane region" description="Helical" evidence="1">
    <location>
        <begin position="191"/>
        <end position="209"/>
    </location>
</feature>
<feature type="transmembrane region" description="Helical" evidence="1">
    <location>
        <begin position="60"/>
        <end position="83"/>
    </location>
</feature>
<dbReference type="EMBL" id="FOJN01000001">
    <property type="protein sequence ID" value="SFA39854.1"/>
    <property type="molecule type" value="Genomic_DNA"/>
</dbReference>
<feature type="transmembrane region" description="Helical" evidence="1">
    <location>
        <begin position="133"/>
        <end position="153"/>
    </location>
</feature>
<evidence type="ECO:0000313" key="2">
    <source>
        <dbReference type="EMBL" id="SFA39854.1"/>
    </source>
</evidence>
<protein>
    <submittedName>
        <fullName evidence="2">Uncharacterized membrane protein YoaK, UPF0700 family</fullName>
    </submittedName>
</protein>
<accession>A0A1I0SK10</accession>
<keyword evidence="1" id="KW-1133">Transmembrane helix</keyword>
<feature type="transmembrane region" description="Helical" evidence="1">
    <location>
        <begin position="165"/>
        <end position="185"/>
    </location>
</feature>
<dbReference type="PANTHER" id="PTHR37314:SF4">
    <property type="entry name" value="UPF0700 TRANSMEMBRANE PROTEIN YOAK"/>
    <property type="match status" value="1"/>
</dbReference>
<name>A0A1I0SK10_9NOCA</name>
<feature type="transmembrane region" description="Helical" evidence="1">
    <location>
        <begin position="12"/>
        <end position="40"/>
    </location>
</feature>
<keyword evidence="1" id="KW-0472">Membrane</keyword>
<dbReference type="AlphaFoldDB" id="A0A1I0SK10"/>
<dbReference type="GeneID" id="85484431"/>